<sequence length="628" mass="67970">MQKRAKTGLNRASIQQWNAEKAAILTVISASSRNRDLHRAAQIHAEVIKKGCLITSSSLADALINMYANCGALANAHTLVNGLAFRDTIIWTALISAYVRQGYAEYAFACLQQMRSEGVPPDTVTLASILKACSQVGAIERGKQIHDEIVEKGLLYDDIVLGTALVDMYCKCGAPRKAQKVFELLVNRDVICWNSLIGGLAQQNQGQAALRCFAAMKKEGLLPNAVTFTCILQACGSIGCLNRGEQIHYEALKEGLVGHHMPLDTALMDMYAKCGAVVKAHRIHQQLPVHDVASWSALIQAYAQHNQGELALICFECMQHEGFKPNASTLVSVLKACGSIGQLSKAEQIHDQIVMGGLLEDNLVLGNALLSTYVKCGAITEAEQVLDDFPSRNVVSWSTIIAGYVGQRQGHSALHCIKRMQLEGITPNAITFTSLLQACGLIGSIEKGEQLHNEIAKQGLLSSDAVLGCALVDMYAKCGAIEKASRVVEKLPSVSASVVPWSSLVAGYALRGQCMEALESFRGIQCKGLSPDGMMYSSVLNSCSLAGLVEKGQDIFTHLAEDFSPSPALEHYTCMMDMYRCAGHLDNAMLVARGMPFSGDHAVYYALLNSSCKWGDRNSAKWVVEQHS</sequence>
<evidence type="ECO:0000313" key="3">
    <source>
        <dbReference type="EMBL" id="KAH7280310.1"/>
    </source>
</evidence>
<dbReference type="FunFam" id="1.25.40.10:FF:000381">
    <property type="entry name" value="Pentatricopeptide repeat-containing protein"/>
    <property type="match status" value="2"/>
</dbReference>
<dbReference type="FunFam" id="1.25.40.10:FF:000285">
    <property type="entry name" value="Pentatricopeptide repeat-containing protein, chloroplastic"/>
    <property type="match status" value="1"/>
</dbReference>
<dbReference type="Proteomes" id="UP000825935">
    <property type="component" value="Chromosome 37"/>
</dbReference>
<evidence type="ECO:0008006" key="5">
    <source>
        <dbReference type="Google" id="ProtNLM"/>
    </source>
</evidence>
<dbReference type="PANTHER" id="PTHR47926">
    <property type="entry name" value="PENTATRICOPEPTIDE REPEAT-CONTAINING PROTEIN"/>
    <property type="match status" value="1"/>
</dbReference>
<dbReference type="FunFam" id="1.25.40.10:FF:000031">
    <property type="entry name" value="Pentatricopeptide repeat-containing protein mitochondrial"/>
    <property type="match status" value="1"/>
</dbReference>
<proteinExistence type="predicted"/>
<comment type="caution">
    <text evidence="3">The sequence shown here is derived from an EMBL/GenBank/DDBJ whole genome shotgun (WGS) entry which is preliminary data.</text>
</comment>
<dbReference type="InterPro" id="IPR046960">
    <property type="entry name" value="PPR_At4g14850-like_plant"/>
</dbReference>
<protein>
    <recommendedName>
        <fullName evidence="5">Pentatricopeptide repeat-containing protein</fullName>
    </recommendedName>
</protein>
<dbReference type="AlphaFoldDB" id="A0A8T2Q9K9"/>
<keyword evidence="4" id="KW-1185">Reference proteome</keyword>
<dbReference type="NCBIfam" id="TIGR00756">
    <property type="entry name" value="PPR"/>
    <property type="match status" value="3"/>
</dbReference>
<dbReference type="FunFam" id="1.25.40.10:FF:000158">
    <property type="entry name" value="pentatricopeptide repeat-containing protein At2g33680"/>
    <property type="match status" value="1"/>
</dbReference>
<feature type="repeat" description="PPR" evidence="2">
    <location>
        <begin position="122"/>
        <end position="156"/>
    </location>
</feature>
<dbReference type="OrthoDB" id="509099at2759"/>
<dbReference type="EMBL" id="CM035442">
    <property type="protein sequence ID" value="KAH7280310.1"/>
    <property type="molecule type" value="Genomic_DNA"/>
</dbReference>
<feature type="repeat" description="PPR" evidence="2">
    <location>
        <begin position="87"/>
        <end position="121"/>
    </location>
</feature>
<dbReference type="Pfam" id="PF01535">
    <property type="entry name" value="PPR"/>
    <property type="match status" value="2"/>
</dbReference>
<dbReference type="GO" id="GO:0048731">
    <property type="term" value="P:system development"/>
    <property type="evidence" value="ECO:0007669"/>
    <property type="project" value="UniProtKB-ARBA"/>
</dbReference>
<evidence type="ECO:0000256" key="2">
    <source>
        <dbReference type="PROSITE-ProRule" id="PRU00708"/>
    </source>
</evidence>
<dbReference type="InterPro" id="IPR002885">
    <property type="entry name" value="PPR_rpt"/>
</dbReference>
<dbReference type="Gene3D" id="1.25.40.10">
    <property type="entry name" value="Tetratricopeptide repeat domain"/>
    <property type="match status" value="5"/>
</dbReference>
<accession>A0A8T2Q9K9</accession>
<organism evidence="3 4">
    <name type="scientific">Ceratopteris richardii</name>
    <name type="common">Triangle waterfern</name>
    <dbReference type="NCBI Taxonomy" id="49495"/>
    <lineage>
        <taxon>Eukaryota</taxon>
        <taxon>Viridiplantae</taxon>
        <taxon>Streptophyta</taxon>
        <taxon>Embryophyta</taxon>
        <taxon>Tracheophyta</taxon>
        <taxon>Polypodiopsida</taxon>
        <taxon>Polypodiidae</taxon>
        <taxon>Polypodiales</taxon>
        <taxon>Pteridineae</taxon>
        <taxon>Pteridaceae</taxon>
        <taxon>Parkerioideae</taxon>
        <taxon>Ceratopteris</taxon>
    </lineage>
</organism>
<feature type="repeat" description="PPR" evidence="2">
    <location>
        <begin position="189"/>
        <end position="223"/>
    </location>
</feature>
<reference evidence="3" key="1">
    <citation type="submission" date="2021-08" db="EMBL/GenBank/DDBJ databases">
        <title>WGS assembly of Ceratopteris richardii.</title>
        <authorList>
            <person name="Marchant D.B."/>
            <person name="Chen G."/>
            <person name="Jenkins J."/>
            <person name="Shu S."/>
            <person name="Leebens-Mack J."/>
            <person name="Grimwood J."/>
            <person name="Schmutz J."/>
            <person name="Soltis P."/>
            <person name="Soltis D."/>
            <person name="Chen Z.-H."/>
        </authorList>
    </citation>
    <scope>NUCLEOTIDE SEQUENCE</scope>
    <source>
        <strain evidence="3">Whitten #5841</strain>
        <tissue evidence="3">Leaf</tissue>
    </source>
</reference>
<evidence type="ECO:0000256" key="1">
    <source>
        <dbReference type="ARBA" id="ARBA00022737"/>
    </source>
</evidence>
<feature type="repeat" description="PPR" evidence="2">
    <location>
        <begin position="497"/>
        <end position="531"/>
    </location>
</feature>
<feature type="repeat" description="PPR" evidence="2">
    <location>
        <begin position="393"/>
        <end position="427"/>
    </location>
</feature>
<dbReference type="GO" id="GO:0009451">
    <property type="term" value="P:RNA modification"/>
    <property type="evidence" value="ECO:0007669"/>
    <property type="project" value="InterPro"/>
</dbReference>
<gene>
    <name evidence="3" type="ORF">KP509_37G060900</name>
</gene>
<keyword evidence="1" id="KW-0677">Repeat</keyword>
<feature type="repeat" description="PPR" evidence="2">
    <location>
        <begin position="428"/>
        <end position="462"/>
    </location>
</feature>
<dbReference type="PROSITE" id="PS51375">
    <property type="entry name" value="PPR"/>
    <property type="match status" value="7"/>
</dbReference>
<evidence type="ECO:0000313" key="4">
    <source>
        <dbReference type="Proteomes" id="UP000825935"/>
    </source>
</evidence>
<feature type="repeat" description="PPR" evidence="2">
    <location>
        <begin position="291"/>
        <end position="325"/>
    </location>
</feature>
<dbReference type="PANTHER" id="PTHR47926:SF500">
    <property type="entry name" value="REPEAT-CONTAINING PROTEIN, PUTATIVE-RELATED"/>
    <property type="match status" value="1"/>
</dbReference>
<dbReference type="Pfam" id="PF13041">
    <property type="entry name" value="PPR_2"/>
    <property type="match status" value="4"/>
</dbReference>
<name>A0A8T2Q9K9_CERRI</name>
<dbReference type="InterPro" id="IPR011990">
    <property type="entry name" value="TPR-like_helical_dom_sf"/>
</dbReference>
<dbReference type="GO" id="GO:0003723">
    <property type="term" value="F:RNA binding"/>
    <property type="evidence" value="ECO:0007669"/>
    <property type="project" value="InterPro"/>
</dbReference>